<keyword evidence="2" id="KW-1185">Reference proteome</keyword>
<comment type="caution">
    <text evidence="1">The sequence shown here is derived from an EMBL/GenBank/DDBJ whole genome shotgun (WGS) entry which is preliminary data.</text>
</comment>
<accession>K8NYG8</accession>
<evidence type="ECO:0000313" key="1">
    <source>
        <dbReference type="EMBL" id="EKS34226.1"/>
    </source>
</evidence>
<dbReference type="eggNOG" id="ENOG5032PA9">
    <property type="taxonomic scope" value="Bacteria"/>
</dbReference>
<evidence type="ECO:0000313" key="2">
    <source>
        <dbReference type="Proteomes" id="UP000001096"/>
    </source>
</evidence>
<dbReference type="Proteomes" id="UP000001096">
    <property type="component" value="Unassembled WGS sequence"/>
</dbReference>
<proteinExistence type="predicted"/>
<dbReference type="HOGENOM" id="CLU_2520213_0_0_5"/>
<dbReference type="PATRIC" id="fig|883078.3.peg.4276"/>
<gene>
    <name evidence="1" type="ORF">HMPREF9695_04136</name>
</gene>
<dbReference type="AlphaFoldDB" id="K8NYG8"/>
<name>K8NYG8_9BRAD</name>
<protein>
    <submittedName>
        <fullName evidence="1">Uncharacterized protein</fullName>
    </submittedName>
</protein>
<reference evidence="1 2" key="1">
    <citation type="submission" date="2012-04" db="EMBL/GenBank/DDBJ databases">
        <title>The Genome Sequence of Afipia broomeae ATCC 49717.</title>
        <authorList>
            <consortium name="The Broad Institute Genome Sequencing Platform"/>
            <person name="Earl A."/>
            <person name="Ward D."/>
            <person name="Feldgarden M."/>
            <person name="Gevers D."/>
            <person name="Huys G."/>
            <person name="Walker B."/>
            <person name="Young S.K."/>
            <person name="Zeng Q."/>
            <person name="Gargeya S."/>
            <person name="Fitzgerald M."/>
            <person name="Haas B."/>
            <person name="Abouelleil A."/>
            <person name="Alvarado L."/>
            <person name="Arachchi H.M."/>
            <person name="Berlin A."/>
            <person name="Chapman S.B."/>
            <person name="Goldberg J."/>
            <person name="Griggs A."/>
            <person name="Gujja S."/>
            <person name="Hansen M."/>
            <person name="Howarth C."/>
            <person name="Imamovic A."/>
            <person name="Larimer J."/>
            <person name="McCowen C."/>
            <person name="Montmayeur A."/>
            <person name="Murphy C."/>
            <person name="Neiman D."/>
            <person name="Pearson M."/>
            <person name="Priest M."/>
            <person name="Roberts A."/>
            <person name="Saif S."/>
            <person name="Shea T."/>
            <person name="Sisk P."/>
            <person name="Sykes S."/>
            <person name="Wortman J."/>
            <person name="Nusbaum C."/>
            <person name="Birren B."/>
        </authorList>
    </citation>
    <scope>NUCLEOTIDE SEQUENCE [LARGE SCALE GENOMIC DNA]</scope>
    <source>
        <strain evidence="1 2">ATCC 49717</strain>
    </source>
</reference>
<sequence>MTVAFVCGATIMNKIVSPKGFVSNELSKLFGDVPKPDRAEWEKTLKALKPWLSPEKFAETEAIHWRMFERANRWHESKSSSSKD</sequence>
<organism evidence="1 2">
    <name type="scientific">Afipia broomeae ATCC 49717</name>
    <dbReference type="NCBI Taxonomy" id="883078"/>
    <lineage>
        <taxon>Bacteria</taxon>
        <taxon>Pseudomonadati</taxon>
        <taxon>Pseudomonadota</taxon>
        <taxon>Alphaproteobacteria</taxon>
        <taxon>Hyphomicrobiales</taxon>
        <taxon>Nitrobacteraceae</taxon>
        <taxon>Afipia</taxon>
    </lineage>
</organism>
<dbReference type="EMBL" id="AGWX01000005">
    <property type="protein sequence ID" value="EKS34226.1"/>
    <property type="molecule type" value="Genomic_DNA"/>
</dbReference>